<protein>
    <recommendedName>
        <fullName evidence="4">MARVEL domain-containing protein</fullName>
    </recommendedName>
</protein>
<gene>
    <name evidence="2" type="ORF">GJ744_006911</name>
</gene>
<evidence type="ECO:0000313" key="3">
    <source>
        <dbReference type="Proteomes" id="UP000606974"/>
    </source>
</evidence>
<dbReference type="EMBL" id="JAACFV010000032">
    <property type="protein sequence ID" value="KAF7510215.1"/>
    <property type="molecule type" value="Genomic_DNA"/>
</dbReference>
<proteinExistence type="predicted"/>
<accession>A0A8H7AS90</accession>
<feature type="transmembrane region" description="Helical" evidence="1">
    <location>
        <begin position="21"/>
        <end position="43"/>
    </location>
</feature>
<evidence type="ECO:0000256" key="1">
    <source>
        <dbReference type="SAM" id="Phobius"/>
    </source>
</evidence>
<feature type="transmembrane region" description="Helical" evidence="1">
    <location>
        <begin position="55"/>
        <end position="75"/>
    </location>
</feature>
<reference evidence="2" key="1">
    <citation type="submission" date="2020-02" db="EMBL/GenBank/DDBJ databases">
        <authorList>
            <person name="Palmer J.M."/>
        </authorList>
    </citation>
    <scope>NUCLEOTIDE SEQUENCE</scope>
    <source>
        <strain evidence="2">EPUS1.4</strain>
        <tissue evidence="2">Thallus</tissue>
    </source>
</reference>
<name>A0A8H7AS90_9EURO</name>
<keyword evidence="1" id="KW-1133">Transmembrane helix</keyword>
<comment type="caution">
    <text evidence="2">The sequence shown here is derived from an EMBL/GenBank/DDBJ whole genome shotgun (WGS) entry which is preliminary data.</text>
</comment>
<evidence type="ECO:0008006" key="4">
    <source>
        <dbReference type="Google" id="ProtNLM"/>
    </source>
</evidence>
<keyword evidence="3" id="KW-1185">Reference proteome</keyword>
<feature type="transmembrane region" description="Helical" evidence="1">
    <location>
        <begin position="82"/>
        <end position="104"/>
    </location>
</feature>
<dbReference type="AlphaFoldDB" id="A0A8H7AS90"/>
<dbReference type="OrthoDB" id="3930290at2759"/>
<evidence type="ECO:0000313" key="2">
    <source>
        <dbReference type="EMBL" id="KAF7510215.1"/>
    </source>
</evidence>
<sequence length="180" mass="20737">MTTEIIYRETRRRYQWPEVQLNLWIFIVLVAASTCLGIFAWFMTVQTQMRLGIPWLFPYGVTVSSLALVFLLIILILAGQRLLIPGIILLGSFILFVLWLTLLIETSIQLYGPAANVNGNCETYVQRQAFTGVSVETLQYLTQLNICNCWRAAFAFEVVGTVFFLYMMVLAWQVQRDDYD</sequence>
<feature type="transmembrane region" description="Helical" evidence="1">
    <location>
        <begin position="150"/>
        <end position="172"/>
    </location>
</feature>
<keyword evidence="1" id="KW-0812">Transmembrane</keyword>
<dbReference type="Proteomes" id="UP000606974">
    <property type="component" value="Unassembled WGS sequence"/>
</dbReference>
<organism evidence="2 3">
    <name type="scientific">Endocarpon pusillum</name>
    <dbReference type="NCBI Taxonomy" id="364733"/>
    <lineage>
        <taxon>Eukaryota</taxon>
        <taxon>Fungi</taxon>
        <taxon>Dikarya</taxon>
        <taxon>Ascomycota</taxon>
        <taxon>Pezizomycotina</taxon>
        <taxon>Eurotiomycetes</taxon>
        <taxon>Chaetothyriomycetidae</taxon>
        <taxon>Verrucariales</taxon>
        <taxon>Verrucariaceae</taxon>
        <taxon>Endocarpon</taxon>
    </lineage>
</organism>
<keyword evidence="1" id="KW-0472">Membrane</keyword>